<protein>
    <submittedName>
        <fullName evidence="1">IclR family transcriptional regulator</fullName>
    </submittedName>
</protein>
<reference evidence="1 2" key="1">
    <citation type="submission" date="2018-09" db="EMBL/GenBank/DDBJ databases">
        <title>Persistent metagenomic signatures of early life antibiotic treatment in the infant gut microbiota and resistome.</title>
        <authorList>
            <person name="Gasparrini A.J."/>
        </authorList>
    </citation>
    <scope>NUCLEOTIDE SEQUENCE [LARGE SCALE GENOMIC DNA]</scope>
    <source>
        <strain evidence="1 2">T0181B.E-10</strain>
    </source>
</reference>
<feature type="non-terminal residue" evidence="1">
    <location>
        <position position="32"/>
    </location>
</feature>
<dbReference type="EMBL" id="QYOH01000286">
    <property type="protein sequence ID" value="TXU26057.1"/>
    <property type="molecule type" value="Genomic_DNA"/>
</dbReference>
<evidence type="ECO:0000313" key="2">
    <source>
        <dbReference type="Proteomes" id="UP000460654"/>
    </source>
</evidence>
<accession>A0A8T9CNA6</accession>
<sequence length="32" mass="3635">MVRKGCNSLVRAEKILTHIAWVGMASYMELLN</sequence>
<dbReference type="AlphaFoldDB" id="A0A8T9CNA6"/>
<dbReference type="Proteomes" id="UP000460654">
    <property type="component" value="Unassembled WGS sequence"/>
</dbReference>
<evidence type="ECO:0000313" key="1">
    <source>
        <dbReference type="EMBL" id="TXU26057.1"/>
    </source>
</evidence>
<proteinExistence type="predicted"/>
<name>A0A8T9CNA6_ECOLX</name>
<organism evidence="1 2">
    <name type="scientific">Escherichia coli</name>
    <dbReference type="NCBI Taxonomy" id="562"/>
    <lineage>
        <taxon>Bacteria</taxon>
        <taxon>Pseudomonadati</taxon>
        <taxon>Pseudomonadota</taxon>
        <taxon>Gammaproteobacteria</taxon>
        <taxon>Enterobacterales</taxon>
        <taxon>Enterobacteriaceae</taxon>
        <taxon>Escherichia</taxon>
    </lineage>
</organism>
<gene>
    <name evidence="1" type="ORF">D4N09_27940</name>
</gene>
<comment type="caution">
    <text evidence="1">The sequence shown here is derived from an EMBL/GenBank/DDBJ whole genome shotgun (WGS) entry which is preliminary data.</text>
</comment>